<dbReference type="SUPFAM" id="SSF46689">
    <property type="entry name" value="Homeodomain-like"/>
    <property type="match status" value="1"/>
</dbReference>
<dbReference type="Gene3D" id="1.10.357.10">
    <property type="entry name" value="Tetracycline Repressor, domain 2"/>
    <property type="match status" value="1"/>
</dbReference>
<proteinExistence type="predicted"/>
<dbReference type="EMBL" id="JACYFU010000003">
    <property type="protein sequence ID" value="MBD8066679.1"/>
    <property type="molecule type" value="Genomic_DNA"/>
</dbReference>
<organism evidence="4 5">
    <name type="scientific">Devosia oryzisoli</name>
    <dbReference type="NCBI Taxonomy" id="2774138"/>
    <lineage>
        <taxon>Bacteria</taxon>
        <taxon>Pseudomonadati</taxon>
        <taxon>Pseudomonadota</taxon>
        <taxon>Alphaproteobacteria</taxon>
        <taxon>Hyphomicrobiales</taxon>
        <taxon>Devosiaceae</taxon>
        <taxon>Devosia</taxon>
    </lineage>
</organism>
<keyword evidence="5" id="KW-1185">Reference proteome</keyword>
<gene>
    <name evidence="4" type="ORF">IC608_14490</name>
</gene>
<dbReference type="PRINTS" id="PR00455">
    <property type="entry name" value="HTHTETR"/>
</dbReference>
<keyword evidence="1 2" id="KW-0238">DNA-binding</keyword>
<protein>
    <submittedName>
        <fullName evidence="4">TetR/AcrR family transcriptional regulator</fullName>
    </submittedName>
</protein>
<evidence type="ECO:0000256" key="2">
    <source>
        <dbReference type="PROSITE-ProRule" id="PRU00335"/>
    </source>
</evidence>
<dbReference type="InterPro" id="IPR009057">
    <property type="entry name" value="Homeodomain-like_sf"/>
</dbReference>
<dbReference type="PANTHER" id="PTHR30055">
    <property type="entry name" value="HTH-TYPE TRANSCRIPTIONAL REGULATOR RUTR"/>
    <property type="match status" value="1"/>
</dbReference>
<evidence type="ECO:0000259" key="3">
    <source>
        <dbReference type="PROSITE" id="PS50977"/>
    </source>
</evidence>
<comment type="caution">
    <text evidence="4">The sequence shown here is derived from an EMBL/GenBank/DDBJ whole genome shotgun (WGS) entry which is preliminary data.</text>
</comment>
<dbReference type="PANTHER" id="PTHR30055:SF200">
    <property type="entry name" value="HTH-TYPE TRANSCRIPTIONAL REPRESSOR BDCR"/>
    <property type="match status" value="1"/>
</dbReference>
<accession>A0A927ITL6</accession>
<dbReference type="GO" id="GO:0000976">
    <property type="term" value="F:transcription cis-regulatory region binding"/>
    <property type="evidence" value="ECO:0007669"/>
    <property type="project" value="TreeGrafter"/>
</dbReference>
<dbReference type="InterPro" id="IPR001647">
    <property type="entry name" value="HTH_TetR"/>
</dbReference>
<feature type="DNA-binding region" description="H-T-H motif" evidence="2">
    <location>
        <begin position="35"/>
        <end position="54"/>
    </location>
</feature>
<name>A0A927ITL6_9HYPH</name>
<dbReference type="Proteomes" id="UP000654108">
    <property type="component" value="Unassembled WGS sequence"/>
</dbReference>
<reference evidence="4" key="1">
    <citation type="submission" date="2020-09" db="EMBL/GenBank/DDBJ databases">
        <title>Genome seq and assembly of Devosia sp.</title>
        <authorList>
            <person name="Chhetri G."/>
        </authorList>
    </citation>
    <scope>NUCLEOTIDE SEQUENCE</scope>
    <source>
        <strain evidence="4">PTR5</strain>
    </source>
</reference>
<evidence type="ECO:0000256" key="1">
    <source>
        <dbReference type="ARBA" id="ARBA00023125"/>
    </source>
</evidence>
<dbReference type="InterPro" id="IPR036271">
    <property type="entry name" value="Tet_transcr_reg_TetR-rel_C_sf"/>
</dbReference>
<feature type="domain" description="HTH tetR-type" evidence="3">
    <location>
        <begin position="12"/>
        <end position="72"/>
    </location>
</feature>
<dbReference type="SUPFAM" id="SSF48498">
    <property type="entry name" value="Tetracyclin repressor-like, C-terminal domain"/>
    <property type="match status" value="1"/>
</dbReference>
<sequence>MQKRSSGHPETPAARRRLLDTATRLFYEGGIHTVGIDRIIAEAGVAKATFYKHFPSKDDLVVAYLEEIDRLGRAAVAALPKQPPRKMVSAVMGRISEAVTAGGWRGCPFLNAAAEYPDPNSPVRQVINARRLWYHDSLQNLLEQEGDPTPSVTASLLVALSDGLLESAYLDDAESVPSLVREAVARLLDRS</sequence>
<dbReference type="AlphaFoldDB" id="A0A927ITL6"/>
<dbReference type="PROSITE" id="PS50977">
    <property type="entry name" value="HTH_TETR_2"/>
    <property type="match status" value="1"/>
</dbReference>
<dbReference type="GO" id="GO:0003700">
    <property type="term" value="F:DNA-binding transcription factor activity"/>
    <property type="evidence" value="ECO:0007669"/>
    <property type="project" value="TreeGrafter"/>
</dbReference>
<evidence type="ECO:0000313" key="5">
    <source>
        <dbReference type="Proteomes" id="UP000654108"/>
    </source>
</evidence>
<dbReference type="Pfam" id="PF00440">
    <property type="entry name" value="TetR_N"/>
    <property type="match status" value="1"/>
</dbReference>
<evidence type="ECO:0000313" key="4">
    <source>
        <dbReference type="EMBL" id="MBD8066679.1"/>
    </source>
</evidence>
<dbReference type="InterPro" id="IPR050109">
    <property type="entry name" value="HTH-type_TetR-like_transc_reg"/>
</dbReference>